<name>A0ACC2PAH8_9HYME</name>
<comment type="caution">
    <text evidence="1">The sequence shown here is derived from an EMBL/GenBank/DDBJ whole genome shotgun (WGS) entry which is preliminary data.</text>
</comment>
<organism evidence="1 2">
    <name type="scientific">Eretmocerus hayati</name>
    <dbReference type="NCBI Taxonomy" id="131215"/>
    <lineage>
        <taxon>Eukaryota</taxon>
        <taxon>Metazoa</taxon>
        <taxon>Ecdysozoa</taxon>
        <taxon>Arthropoda</taxon>
        <taxon>Hexapoda</taxon>
        <taxon>Insecta</taxon>
        <taxon>Pterygota</taxon>
        <taxon>Neoptera</taxon>
        <taxon>Endopterygota</taxon>
        <taxon>Hymenoptera</taxon>
        <taxon>Apocrita</taxon>
        <taxon>Proctotrupomorpha</taxon>
        <taxon>Chalcidoidea</taxon>
        <taxon>Aphelinidae</taxon>
        <taxon>Aphelininae</taxon>
        <taxon>Eretmocerus</taxon>
    </lineage>
</organism>
<sequence length="413" mass="48528">MINSLDQTICQQKLDINKPKFTVDDWYRNNKLRFYCSEAQKKLAQQVLDKSDKVCEFTTETVINNKNETNHCLEERINEIEFCKNELARSRDVLPLEIDALETYKNRLQASLSSLKQNALDICKKCLSARECRIGIDLVNDVVEVELRKECEKIKCAERLLSQSLRETQEQLRRLKSSLYYLDRDLEDKENNLRIDRYNSTLRESSLNLSIYRGTCSLEISKITNEEWQSQTKKNIDASKEEVQNALKYRAYIDHILKRILDDLINQKKSTDEAFKRRIKETKEIKEKLEIQHSEVMTQANAMSRNITKLEKTIAEKEGFIALVHTRLGNRCQRPTMELTRDNVEQSLTKELSELRDAVVLLQQTLYEAQATLRYLLKIQVQLEEDINVKTNTLNIDEVHCISMRQSIDYRVF</sequence>
<proteinExistence type="predicted"/>
<evidence type="ECO:0000313" key="2">
    <source>
        <dbReference type="Proteomes" id="UP001239111"/>
    </source>
</evidence>
<protein>
    <submittedName>
        <fullName evidence="1">Uncharacterized protein</fullName>
    </submittedName>
</protein>
<dbReference type="Proteomes" id="UP001239111">
    <property type="component" value="Chromosome 2"/>
</dbReference>
<keyword evidence="2" id="KW-1185">Reference proteome</keyword>
<accession>A0ACC2PAH8</accession>
<reference evidence="1" key="1">
    <citation type="submission" date="2023-04" db="EMBL/GenBank/DDBJ databases">
        <title>A chromosome-level genome assembly of the parasitoid wasp Eretmocerus hayati.</title>
        <authorList>
            <person name="Zhong Y."/>
            <person name="Liu S."/>
            <person name="Liu Y."/>
        </authorList>
    </citation>
    <scope>NUCLEOTIDE SEQUENCE</scope>
    <source>
        <strain evidence="1">ZJU_SS_LIU_2023</strain>
    </source>
</reference>
<dbReference type="EMBL" id="CM056742">
    <property type="protein sequence ID" value="KAJ8680317.1"/>
    <property type="molecule type" value="Genomic_DNA"/>
</dbReference>
<evidence type="ECO:0000313" key="1">
    <source>
        <dbReference type="EMBL" id="KAJ8680317.1"/>
    </source>
</evidence>
<gene>
    <name evidence="1" type="ORF">QAD02_016104</name>
</gene>